<dbReference type="OrthoDB" id="5340910at2759"/>
<feature type="compositionally biased region" description="Low complexity" evidence="7">
    <location>
        <begin position="131"/>
        <end position="170"/>
    </location>
</feature>
<feature type="compositionally biased region" description="Low complexity" evidence="7">
    <location>
        <begin position="96"/>
        <end position="124"/>
    </location>
</feature>
<sequence length="628" mass="64707">MHQHHGHQHQHHEMEIMKRQGGTVVEYVYQTAAKTFDGPIGGYITAAASPPTDNTSGSDNSSDDADVESTTTTPASPTPTPEATAAAVQVDDTDTDTTSTSSTPTSTTPTSTSSTSTTSSTSSTPKKEVAQSTPSTTSVTSQSTSPTSSFIQATSSSAQTTSTAGSNSSSNGGGLSSGAKAGLAIGIILAVALLLGLLFFCFRRRRKQATEDYVKADDEKTAYMEGLKRSQSVTSTRTAATAPRLSLRPITQFMPDMAARAKAMNGAAPAAALGAVGGTTAAAAAAASRDHNDPENPFGNHAEVPRKSQGSSEKEVGLPIQNNAAEDPFGKDAEILPQTDSLAPRSMPNDVVPAPLRIRTPTPEALAIAGGAVAGAAGGLAAARTAEPHNAPKPLNIMPKNPVSPAASSPAVSEFSQTSMTAGAVANGPPPSNVHRIQLDFKPSMDDELGLRAGQLVRLLHEYDDGWALCIRLDRSQQGVAPRTCLSARPVKPRPAPGPGPRGPPPPGMNQQRPQSPASDRGSPNPHSQGRAPRPYNPAGTQRSMSPGPYGGGAQRPAKIPTPGGKRRSNSASEVSSRRNSPPGPSGLNPNVQRVPLQQQAVISPDQASGLSTPQSTMARKPVAGRTT</sequence>
<dbReference type="SUPFAM" id="SSF50044">
    <property type="entry name" value="SH3-domain"/>
    <property type="match status" value="1"/>
</dbReference>
<keyword evidence="2 6" id="KW-0728">SH3 domain</keyword>
<dbReference type="InterPro" id="IPR001452">
    <property type="entry name" value="SH3_domain"/>
</dbReference>
<dbReference type="InterPro" id="IPR036028">
    <property type="entry name" value="SH3-like_dom_sf"/>
</dbReference>
<feature type="compositionally biased region" description="Polar residues" evidence="7">
    <location>
        <begin position="596"/>
        <end position="618"/>
    </location>
</feature>
<dbReference type="EMBL" id="CAJPDT010000064">
    <property type="protein sequence ID" value="CAF9932178.1"/>
    <property type="molecule type" value="Genomic_DNA"/>
</dbReference>
<feature type="transmembrane region" description="Helical" evidence="8">
    <location>
        <begin position="181"/>
        <end position="202"/>
    </location>
</feature>
<evidence type="ECO:0000256" key="4">
    <source>
        <dbReference type="ARBA" id="ARBA00022989"/>
    </source>
</evidence>
<accession>A0A8H3FWE4</accession>
<evidence type="ECO:0000313" key="11">
    <source>
        <dbReference type="Proteomes" id="UP000664534"/>
    </source>
</evidence>
<feature type="compositionally biased region" description="Low complexity" evidence="7">
    <location>
        <begin position="68"/>
        <end position="87"/>
    </location>
</feature>
<reference evidence="10" key="1">
    <citation type="submission" date="2021-03" db="EMBL/GenBank/DDBJ databases">
        <authorList>
            <person name="Tagirdzhanova G."/>
        </authorList>
    </citation>
    <scope>NUCLEOTIDE SEQUENCE</scope>
</reference>
<dbReference type="PANTHER" id="PTHR15549">
    <property type="entry name" value="PAIRED IMMUNOGLOBULIN-LIKE TYPE 2 RECEPTOR"/>
    <property type="match status" value="1"/>
</dbReference>
<feature type="compositionally biased region" description="Low complexity" evidence="7">
    <location>
        <begin position="578"/>
        <end position="591"/>
    </location>
</feature>
<dbReference type="GO" id="GO:0071944">
    <property type="term" value="C:cell periphery"/>
    <property type="evidence" value="ECO:0007669"/>
    <property type="project" value="UniProtKB-ARBA"/>
</dbReference>
<evidence type="ECO:0000313" key="10">
    <source>
        <dbReference type="EMBL" id="CAF9932178.1"/>
    </source>
</evidence>
<evidence type="ECO:0000256" key="8">
    <source>
        <dbReference type="SAM" id="Phobius"/>
    </source>
</evidence>
<dbReference type="Pfam" id="PF14604">
    <property type="entry name" value="SH3_9"/>
    <property type="match status" value="1"/>
</dbReference>
<evidence type="ECO:0000259" key="9">
    <source>
        <dbReference type="PROSITE" id="PS50002"/>
    </source>
</evidence>
<keyword evidence="4 8" id="KW-1133">Transmembrane helix</keyword>
<protein>
    <recommendedName>
        <fullName evidence="9">SH3 domain-containing protein</fullName>
    </recommendedName>
</protein>
<comment type="caution">
    <text evidence="10">The sequence shown here is derived from an EMBL/GenBank/DDBJ whole genome shotgun (WGS) entry which is preliminary data.</text>
</comment>
<keyword evidence="3 8" id="KW-0812">Transmembrane</keyword>
<feature type="compositionally biased region" description="Low complexity" evidence="7">
    <location>
        <begin position="403"/>
        <end position="413"/>
    </location>
</feature>
<dbReference type="InterPro" id="IPR051694">
    <property type="entry name" value="Immunoregulatory_rcpt-like"/>
</dbReference>
<dbReference type="Gene3D" id="2.30.30.40">
    <property type="entry name" value="SH3 Domains"/>
    <property type="match status" value="1"/>
</dbReference>
<evidence type="ECO:0000256" key="5">
    <source>
        <dbReference type="ARBA" id="ARBA00023136"/>
    </source>
</evidence>
<feature type="region of interest" description="Disordered" evidence="7">
    <location>
        <begin position="44"/>
        <end position="176"/>
    </location>
</feature>
<comment type="subcellular location">
    <subcellularLocation>
        <location evidence="1">Membrane</location>
        <topology evidence="1">Single-pass membrane protein</topology>
    </subcellularLocation>
</comment>
<gene>
    <name evidence="10" type="ORF">IMSHALPRED_008822</name>
</gene>
<evidence type="ECO:0000256" key="2">
    <source>
        <dbReference type="ARBA" id="ARBA00022443"/>
    </source>
</evidence>
<evidence type="ECO:0000256" key="3">
    <source>
        <dbReference type="ARBA" id="ARBA00022692"/>
    </source>
</evidence>
<evidence type="ECO:0000256" key="1">
    <source>
        <dbReference type="ARBA" id="ARBA00004167"/>
    </source>
</evidence>
<evidence type="ECO:0000256" key="6">
    <source>
        <dbReference type="PROSITE-ProRule" id="PRU00192"/>
    </source>
</evidence>
<keyword evidence="11" id="KW-1185">Reference proteome</keyword>
<proteinExistence type="predicted"/>
<dbReference type="SMART" id="SM00326">
    <property type="entry name" value="SH3"/>
    <property type="match status" value="1"/>
</dbReference>
<feature type="compositionally biased region" description="Pro residues" evidence="7">
    <location>
        <begin position="493"/>
        <end position="508"/>
    </location>
</feature>
<dbReference type="AlphaFoldDB" id="A0A8H3FWE4"/>
<name>A0A8H3FWE4_9LECA</name>
<evidence type="ECO:0000256" key="7">
    <source>
        <dbReference type="SAM" id="MobiDB-lite"/>
    </source>
</evidence>
<feature type="domain" description="SH3" evidence="9">
    <location>
        <begin position="430"/>
        <end position="491"/>
    </location>
</feature>
<dbReference type="PANTHER" id="PTHR15549:SF26">
    <property type="entry name" value="AXIAL BUDDING PATTERN PROTEIN 2-RELATED"/>
    <property type="match status" value="1"/>
</dbReference>
<feature type="region of interest" description="Disordered" evidence="7">
    <location>
        <begin position="478"/>
        <end position="628"/>
    </location>
</feature>
<dbReference type="Proteomes" id="UP000664534">
    <property type="component" value="Unassembled WGS sequence"/>
</dbReference>
<feature type="region of interest" description="Disordered" evidence="7">
    <location>
        <begin position="284"/>
        <end position="316"/>
    </location>
</feature>
<organism evidence="10 11">
    <name type="scientific">Imshaugia aleurites</name>
    <dbReference type="NCBI Taxonomy" id="172621"/>
    <lineage>
        <taxon>Eukaryota</taxon>
        <taxon>Fungi</taxon>
        <taxon>Dikarya</taxon>
        <taxon>Ascomycota</taxon>
        <taxon>Pezizomycotina</taxon>
        <taxon>Lecanoromycetes</taxon>
        <taxon>OSLEUM clade</taxon>
        <taxon>Lecanoromycetidae</taxon>
        <taxon>Lecanorales</taxon>
        <taxon>Lecanorineae</taxon>
        <taxon>Parmeliaceae</taxon>
        <taxon>Imshaugia</taxon>
    </lineage>
</organism>
<dbReference type="GO" id="GO:0016020">
    <property type="term" value="C:membrane"/>
    <property type="evidence" value="ECO:0007669"/>
    <property type="project" value="UniProtKB-SubCell"/>
</dbReference>
<dbReference type="PROSITE" id="PS50002">
    <property type="entry name" value="SH3"/>
    <property type="match status" value="1"/>
</dbReference>
<feature type="region of interest" description="Disordered" evidence="7">
    <location>
        <begin position="389"/>
        <end position="415"/>
    </location>
</feature>
<keyword evidence="5 8" id="KW-0472">Membrane</keyword>